<gene>
    <name evidence="2" type="ORF">E6Q80_19295</name>
</gene>
<comment type="caution">
    <text evidence="2">The sequence shown here is derived from an EMBL/GenBank/DDBJ whole genome shotgun (WGS) entry which is preliminary data.</text>
</comment>
<keyword evidence="1" id="KW-1133">Transmembrane helix</keyword>
<sequence>MPGRDARVTYICEDVEDASWLARSFAQGFQLAGWRRLALRSAFILGILTVALMALLIPLTVVTTRSPGDIANAVFSAVVFGYAFWSTLGTLLMLHRWRIALAPWWMQSVDDDRLVEWRCPPRHADKSIKAVRYAARCPLCGGKVVACSGGMRHSWRIVGRCEEAPAAHVFAFDHVLREGNRLL</sequence>
<feature type="transmembrane region" description="Helical" evidence="1">
    <location>
        <begin position="73"/>
        <end position="94"/>
    </location>
</feature>
<dbReference type="AlphaFoldDB" id="A0A5C7S8V2"/>
<keyword evidence="1" id="KW-0472">Membrane</keyword>
<evidence type="ECO:0000313" key="3">
    <source>
        <dbReference type="Proteomes" id="UP000321192"/>
    </source>
</evidence>
<organism evidence="2 3">
    <name type="scientific">Thauera aminoaromatica</name>
    <dbReference type="NCBI Taxonomy" id="164330"/>
    <lineage>
        <taxon>Bacteria</taxon>
        <taxon>Pseudomonadati</taxon>
        <taxon>Pseudomonadota</taxon>
        <taxon>Betaproteobacteria</taxon>
        <taxon>Rhodocyclales</taxon>
        <taxon>Zoogloeaceae</taxon>
        <taxon>Thauera</taxon>
    </lineage>
</organism>
<dbReference type="EMBL" id="SSFD01000325">
    <property type="protein sequence ID" value="TXH80043.1"/>
    <property type="molecule type" value="Genomic_DNA"/>
</dbReference>
<dbReference type="Proteomes" id="UP000321192">
    <property type="component" value="Unassembled WGS sequence"/>
</dbReference>
<keyword evidence="1" id="KW-0812">Transmembrane</keyword>
<evidence type="ECO:0000256" key="1">
    <source>
        <dbReference type="SAM" id="Phobius"/>
    </source>
</evidence>
<name>A0A5C7S8V2_THASP</name>
<proteinExistence type="predicted"/>
<evidence type="ECO:0000313" key="2">
    <source>
        <dbReference type="EMBL" id="TXH80043.1"/>
    </source>
</evidence>
<reference evidence="2 3" key="1">
    <citation type="submission" date="2018-09" db="EMBL/GenBank/DDBJ databases">
        <title>Metagenome Assembled Genomes from an Advanced Water Purification Facility.</title>
        <authorList>
            <person name="Stamps B.W."/>
            <person name="Spear J.R."/>
        </authorList>
    </citation>
    <scope>NUCLEOTIDE SEQUENCE [LARGE SCALE GENOMIC DNA]</scope>
    <source>
        <strain evidence="2">Bin_27_1</strain>
    </source>
</reference>
<feature type="transmembrane region" description="Helical" evidence="1">
    <location>
        <begin position="37"/>
        <end position="61"/>
    </location>
</feature>
<protein>
    <submittedName>
        <fullName evidence="2">Uncharacterized protein</fullName>
    </submittedName>
</protein>
<accession>A0A5C7S8V2</accession>